<evidence type="ECO:0000256" key="2">
    <source>
        <dbReference type="ARBA" id="ARBA00022448"/>
    </source>
</evidence>
<dbReference type="CDD" id="cd02947">
    <property type="entry name" value="TRX_family"/>
    <property type="match status" value="1"/>
</dbReference>
<dbReference type="InterPro" id="IPR013766">
    <property type="entry name" value="Thioredoxin_domain"/>
</dbReference>
<protein>
    <recommendedName>
        <fullName evidence="6">Thioredoxin</fullName>
    </recommendedName>
</protein>
<keyword evidence="3" id="KW-0249">Electron transport</keyword>
<dbReference type="InterPro" id="IPR005746">
    <property type="entry name" value="Thioredoxin"/>
</dbReference>
<keyword evidence="2" id="KW-0813">Transport</keyword>
<dbReference type="InterPro" id="IPR017937">
    <property type="entry name" value="Thioredoxin_CS"/>
</dbReference>
<dbReference type="RefSeq" id="WP_188847836.1">
    <property type="nucleotide sequence ID" value="NZ_BMPJ01000022.1"/>
</dbReference>
<organism evidence="8 9">
    <name type="scientific">Thermus composti</name>
    <dbReference type="NCBI Taxonomy" id="532059"/>
    <lineage>
        <taxon>Bacteria</taxon>
        <taxon>Thermotogati</taxon>
        <taxon>Deinococcota</taxon>
        <taxon>Deinococci</taxon>
        <taxon>Thermales</taxon>
        <taxon>Thermaceae</taxon>
        <taxon>Thermus</taxon>
    </lineage>
</organism>
<sequence length="141" mass="15318">MVVTCPKCGAKNRLGTPPPGQVPVCGACKTPLPWVVETDEKGFAQEVAGVPLALVDFFAPWCGPCRLVSPILEELAQEHAGRLKVVKVNVDQNPGLAARHGVRSVPTLVFFRRGEPVATWVGASPKQVLEERLRPYLGERR</sequence>
<reference evidence="8 9" key="1">
    <citation type="submission" date="2024-09" db="EMBL/GenBank/DDBJ databases">
        <authorList>
            <person name="Sun Q."/>
            <person name="Mori K."/>
        </authorList>
    </citation>
    <scope>NUCLEOTIDE SEQUENCE [LARGE SCALE GENOMIC DNA]</scope>
    <source>
        <strain evidence="8 9">NCAIM B.02340</strain>
    </source>
</reference>
<dbReference type="Proteomes" id="UP001589830">
    <property type="component" value="Unassembled WGS sequence"/>
</dbReference>
<comment type="similarity">
    <text evidence="1">Belongs to the thioredoxin family.</text>
</comment>
<name>A0ABV6Q3T5_9DEIN</name>
<gene>
    <name evidence="8" type="primary">trxA</name>
    <name evidence="8" type="ORF">ACFFFP_11340</name>
</gene>
<dbReference type="PRINTS" id="PR00421">
    <property type="entry name" value="THIOREDOXIN"/>
</dbReference>
<dbReference type="NCBIfam" id="TIGR01068">
    <property type="entry name" value="thioredoxin"/>
    <property type="match status" value="1"/>
</dbReference>
<evidence type="ECO:0000259" key="7">
    <source>
        <dbReference type="PROSITE" id="PS51352"/>
    </source>
</evidence>
<evidence type="ECO:0000313" key="8">
    <source>
        <dbReference type="EMBL" id="MFC0596748.1"/>
    </source>
</evidence>
<proteinExistence type="inferred from homology"/>
<dbReference type="SUPFAM" id="SSF52833">
    <property type="entry name" value="Thioredoxin-like"/>
    <property type="match status" value="1"/>
</dbReference>
<dbReference type="PROSITE" id="PS00194">
    <property type="entry name" value="THIOREDOXIN_1"/>
    <property type="match status" value="1"/>
</dbReference>
<keyword evidence="4" id="KW-1015">Disulfide bond</keyword>
<evidence type="ECO:0000313" key="9">
    <source>
        <dbReference type="Proteomes" id="UP001589830"/>
    </source>
</evidence>
<dbReference type="EMBL" id="JBHLTW010000048">
    <property type="protein sequence ID" value="MFC0596748.1"/>
    <property type="molecule type" value="Genomic_DNA"/>
</dbReference>
<keyword evidence="9" id="KW-1185">Reference proteome</keyword>
<dbReference type="PROSITE" id="PS51352">
    <property type="entry name" value="THIOREDOXIN_2"/>
    <property type="match status" value="1"/>
</dbReference>
<dbReference type="Gene3D" id="2.30.30.380">
    <property type="entry name" value="Zn-finger domain of Sec23/24"/>
    <property type="match status" value="1"/>
</dbReference>
<keyword evidence="5" id="KW-0676">Redox-active center</keyword>
<dbReference type="PANTHER" id="PTHR45663">
    <property type="entry name" value="GEO12009P1"/>
    <property type="match status" value="1"/>
</dbReference>
<evidence type="ECO:0000256" key="5">
    <source>
        <dbReference type="ARBA" id="ARBA00023284"/>
    </source>
</evidence>
<comment type="caution">
    <text evidence="8">The sequence shown here is derived from an EMBL/GenBank/DDBJ whole genome shotgun (WGS) entry which is preliminary data.</text>
</comment>
<accession>A0ABV6Q3T5</accession>
<dbReference type="InterPro" id="IPR036249">
    <property type="entry name" value="Thioredoxin-like_sf"/>
</dbReference>
<feature type="domain" description="Thioredoxin" evidence="7">
    <location>
        <begin position="26"/>
        <end position="138"/>
    </location>
</feature>
<dbReference type="Gene3D" id="3.40.30.10">
    <property type="entry name" value="Glutaredoxin"/>
    <property type="match status" value="1"/>
</dbReference>
<evidence type="ECO:0000256" key="1">
    <source>
        <dbReference type="ARBA" id="ARBA00008987"/>
    </source>
</evidence>
<evidence type="ECO:0000256" key="4">
    <source>
        <dbReference type="ARBA" id="ARBA00023157"/>
    </source>
</evidence>
<evidence type="ECO:0000256" key="6">
    <source>
        <dbReference type="NCBIfam" id="TIGR01068"/>
    </source>
</evidence>
<dbReference type="PANTHER" id="PTHR45663:SF11">
    <property type="entry name" value="GEO12009P1"/>
    <property type="match status" value="1"/>
</dbReference>
<evidence type="ECO:0000256" key="3">
    <source>
        <dbReference type="ARBA" id="ARBA00022982"/>
    </source>
</evidence>
<dbReference type="Pfam" id="PF00085">
    <property type="entry name" value="Thioredoxin"/>
    <property type="match status" value="1"/>
</dbReference>